<dbReference type="PANTHER" id="PTHR10110">
    <property type="entry name" value="SODIUM/HYDROGEN EXCHANGER"/>
    <property type="match status" value="1"/>
</dbReference>
<dbReference type="Proteomes" id="UP001054902">
    <property type="component" value="Unassembled WGS sequence"/>
</dbReference>
<feature type="region of interest" description="Disordered" evidence="14">
    <location>
        <begin position="590"/>
        <end position="629"/>
    </location>
</feature>
<evidence type="ECO:0000256" key="6">
    <source>
        <dbReference type="ARBA" id="ARBA00023034"/>
    </source>
</evidence>
<evidence type="ECO:0000256" key="2">
    <source>
        <dbReference type="ARBA" id="ARBA00022448"/>
    </source>
</evidence>
<evidence type="ECO:0000256" key="10">
    <source>
        <dbReference type="ARBA" id="ARBA00023201"/>
    </source>
</evidence>
<dbReference type="InterPro" id="IPR018422">
    <property type="entry name" value="Cation/H_exchanger_CPA1"/>
</dbReference>
<organism evidence="17 18">
    <name type="scientific">Chaetoceros tenuissimus</name>
    <dbReference type="NCBI Taxonomy" id="426638"/>
    <lineage>
        <taxon>Eukaryota</taxon>
        <taxon>Sar</taxon>
        <taxon>Stramenopiles</taxon>
        <taxon>Ochrophyta</taxon>
        <taxon>Bacillariophyta</taxon>
        <taxon>Coscinodiscophyceae</taxon>
        <taxon>Chaetocerotophycidae</taxon>
        <taxon>Chaetocerotales</taxon>
        <taxon>Chaetocerotaceae</taxon>
        <taxon>Chaetoceros</taxon>
    </lineage>
</organism>
<evidence type="ECO:0000259" key="16">
    <source>
        <dbReference type="Pfam" id="PF00999"/>
    </source>
</evidence>
<keyword evidence="6" id="KW-0333">Golgi apparatus</keyword>
<evidence type="ECO:0000256" key="9">
    <source>
        <dbReference type="ARBA" id="ARBA00023136"/>
    </source>
</evidence>
<dbReference type="Gene3D" id="6.10.140.1330">
    <property type="match status" value="1"/>
</dbReference>
<keyword evidence="5 15" id="KW-1133">Transmembrane helix</keyword>
<evidence type="ECO:0000256" key="12">
    <source>
        <dbReference type="ARBA" id="ARBA00042291"/>
    </source>
</evidence>
<name>A0AAD3CN29_9STRA</name>
<dbReference type="PRINTS" id="PR01084">
    <property type="entry name" value="NAHEXCHNGR"/>
</dbReference>
<dbReference type="GO" id="GO:0005886">
    <property type="term" value="C:plasma membrane"/>
    <property type="evidence" value="ECO:0007669"/>
    <property type="project" value="TreeGrafter"/>
</dbReference>
<keyword evidence="8" id="KW-0406">Ion transport</keyword>
<feature type="transmembrane region" description="Helical" evidence="15">
    <location>
        <begin position="158"/>
        <end position="177"/>
    </location>
</feature>
<dbReference type="GO" id="GO:0015386">
    <property type="term" value="F:potassium:proton antiporter activity"/>
    <property type="evidence" value="ECO:0007669"/>
    <property type="project" value="TreeGrafter"/>
</dbReference>
<keyword evidence="3" id="KW-0050">Antiport</keyword>
<accession>A0AAD3CN29</accession>
<reference evidence="17 18" key="1">
    <citation type="journal article" date="2021" name="Sci. Rep.">
        <title>The genome of the diatom Chaetoceros tenuissimus carries an ancient integrated fragment of an extant virus.</title>
        <authorList>
            <person name="Hongo Y."/>
            <person name="Kimura K."/>
            <person name="Takaki Y."/>
            <person name="Yoshida Y."/>
            <person name="Baba S."/>
            <person name="Kobayashi G."/>
            <person name="Nagasaki K."/>
            <person name="Hano T."/>
            <person name="Tomaru Y."/>
        </authorList>
    </citation>
    <scope>NUCLEOTIDE SEQUENCE [LARGE SCALE GENOMIC DNA]</scope>
    <source>
        <strain evidence="17 18">NIES-3715</strain>
    </source>
</reference>
<keyword evidence="18" id="KW-1185">Reference proteome</keyword>
<proteinExistence type="predicted"/>
<evidence type="ECO:0000256" key="11">
    <source>
        <dbReference type="ARBA" id="ARBA00040570"/>
    </source>
</evidence>
<dbReference type="PANTHER" id="PTHR10110:SF191">
    <property type="entry name" value="SODIUM_HYDROGEN EXCHANGER 8"/>
    <property type="match status" value="1"/>
</dbReference>
<evidence type="ECO:0000313" key="18">
    <source>
        <dbReference type="Proteomes" id="UP001054902"/>
    </source>
</evidence>
<keyword evidence="10" id="KW-0739">Sodium transport</keyword>
<feature type="transmembrane region" description="Helical" evidence="15">
    <location>
        <begin position="129"/>
        <end position="146"/>
    </location>
</feature>
<dbReference type="GO" id="GO:0098719">
    <property type="term" value="P:sodium ion import across plasma membrane"/>
    <property type="evidence" value="ECO:0007669"/>
    <property type="project" value="TreeGrafter"/>
</dbReference>
<gene>
    <name evidence="17" type="ORF">CTEN210_05194</name>
</gene>
<dbReference type="InterPro" id="IPR004709">
    <property type="entry name" value="NaH_exchanger"/>
</dbReference>
<evidence type="ECO:0000256" key="1">
    <source>
        <dbReference type="ARBA" id="ARBA00004653"/>
    </source>
</evidence>
<evidence type="ECO:0000256" key="5">
    <source>
        <dbReference type="ARBA" id="ARBA00022989"/>
    </source>
</evidence>
<comment type="subcellular location">
    <subcellularLocation>
        <location evidence="1">Golgi apparatus membrane</location>
        <topology evidence="1">Multi-pass membrane protein</topology>
    </subcellularLocation>
</comment>
<feature type="transmembrane region" description="Helical" evidence="15">
    <location>
        <begin position="35"/>
        <end position="55"/>
    </location>
</feature>
<dbReference type="GO" id="GO:0015385">
    <property type="term" value="F:sodium:proton antiporter activity"/>
    <property type="evidence" value="ECO:0007669"/>
    <property type="project" value="InterPro"/>
</dbReference>
<feature type="domain" description="Cation/H+ exchanger transmembrane" evidence="16">
    <location>
        <begin position="49"/>
        <end position="524"/>
    </location>
</feature>
<dbReference type="GO" id="GO:0051453">
    <property type="term" value="P:regulation of intracellular pH"/>
    <property type="evidence" value="ECO:0007669"/>
    <property type="project" value="TreeGrafter"/>
</dbReference>
<comment type="caution">
    <text evidence="17">The sequence shown here is derived from an EMBL/GenBank/DDBJ whole genome shotgun (WGS) entry which is preliminary data.</text>
</comment>
<protein>
    <recommendedName>
        <fullName evidence="11">Sodium/hydrogen exchanger 8</fullName>
    </recommendedName>
    <alternativeName>
        <fullName evidence="12">Na(+)/H(+) exchanger 8</fullName>
    </alternativeName>
    <alternativeName>
        <fullName evidence="13">Solute carrier family 9 member 8</fullName>
    </alternativeName>
</protein>
<evidence type="ECO:0000313" key="17">
    <source>
        <dbReference type="EMBL" id="GFH48718.1"/>
    </source>
</evidence>
<feature type="transmembrane region" description="Helical" evidence="15">
    <location>
        <begin position="313"/>
        <end position="336"/>
    </location>
</feature>
<keyword evidence="2" id="KW-0813">Transport</keyword>
<evidence type="ECO:0000256" key="3">
    <source>
        <dbReference type="ARBA" id="ARBA00022449"/>
    </source>
</evidence>
<keyword evidence="7" id="KW-0915">Sodium</keyword>
<dbReference type="GO" id="GO:0000139">
    <property type="term" value="C:Golgi membrane"/>
    <property type="evidence" value="ECO:0007669"/>
    <property type="project" value="UniProtKB-SubCell"/>
</dbReference>
<dbReference type="EMBL" id="BLLK01000029">
    <property type="protein sequence ID" value="GFH48718.1"/>
    <property type="molecule type" value="Genomic_DNA"/>
</dbReference>
<sequence>MGGNHYYNNNGNDAHYYYEEDEVEVWADSEEGVDLYFVIFLTLLAMALTFSKFLHDSPRVSAILPEAGMIIILGALAGVVLWFVTPVSEQTHSDDAVADGDDAAGDGQHVEEDISLFVAEGLLSFSPKVFFFVLLPPIIFNSGYTLKREVFFRHIGPISLFACAGTAISAFAVAFFLQMAKDLGLLGNFSPRFTELLSFGALISATDPVSTLAVFQAKQVDPQLFYLVFGESVLNDAVGLVLFKTTSKLVGNEDDIGKVATVVVQFLVDFSIGFIGSMILGFLSGIICAFFLKKIDMRHTPLLELSFFFLNMYLPFFVAELFELSGIVAILFTGISLRRYATHNLSESTEETADQIFRLVAHLAETSIFLELGLCVVKFSEKVSDNWKFSAYAALACLIGRALNVYPLRTLYNLFLRRKENEDHFNHAFDISSSDSFDFREKNVLNNDSMLNEQPTLTPARRKDLKVRNNTAHMLWFAGLRGAVAYACAKEFPNAYGNREVFVFTTMAIVLFTVFVFGCTTDAALSFFQIEVNVDEEKYMDENDTVDKMMFINKFEIKYIYPKVIRDYDGSNQKDVHLTNLSVIGEDSTYNNPSTVVPNQSPVRRNQSNDRASTADTFSSRGGRRNTSIYDYGHTVRRPQMPAAHRRSLRMRYMSKDRFLDDATLIS</sequence>
<feature type="transmembrane region" description="Helical" evidence="15">
    <location>
        <begin position="501"/>
        <end position="518"/>
    </location>
</feature>
<evidence type="ECO:0000256" key="7">
    <source>
        <dbReference type="ARBA" id="ARBA00023053"/>
    </source>
</evidence>
<keyword evidence="9 15" id="KW-0472">Membrane</keyword>
<evidence type="ECO:0000256" key="8">
    <source>
        <dbReference type="ARBA" id="ARBA00023065"/>
    </source>
</evidence>
<dbReference type="AlphaFoldDB" id="A0AAD3CN29"/>
<feature type="transmembrane region" description="Helical" evidence="15">
    <location>
        <begin position="67"/>
        <end position="85"/>
    </location>
</feature>
<dbReference type="InterPro" id="IPR006153">
    <property type="entry name" value="Cation/H_exchanger_TM"/>
</dbReference>
<evidence type="ECO:0000256" key="15">
    <source>
        <dbReference type="SAM" id="Phobius"/>
    </source>
</evidence>
<feature type="transmembrane region" description="Helical" evidence="15">
    <location>
        <begin position="389"/>
        <end position="408"/>
    </location>
</feature>
<feature type="transmembrane region" description="Helical" evidence="15">
    <location>
        <begin position="263"/>
        <end position="292"/>
    </location>
</feature>
<dbReference type="Pfam" id="PF00999">
    <property type="entry name" value="Na_H_Exchanger"/>
    <property type="match status" value="1"/>
</dbReference>
<evidence type="ECO:0000256" key="13">
    <source>
        <dbReference type="ARBA" id="ARBA00042692"/>
    </source>
</evidence>
<evidence type="ECO:0000256" key="4">
    <source>
        <dbReference type="ARBA" id="ARBA00022692"/>
    </source>
</evidence>
<evidence type="ECO:0000256" key="14">
    <source>
        <dbReference type="SAM" id="MobiDB-lite"/>
    </source>
</evidence>
<keyword evidence="4 15" id="KW-0812">Transmembrane</keyword>